<evidence type="ECO:0000313" key="6">
    <source>
        <dbReference type="EMBL" id="PRW32539.1"/>
    </source>
</evidence>
<dbReference type="GO" id="GO:0005840">
    <property type="term" value="C:ribosome"/>
    <property type="evidence" value="ECO:0007669"/>
    <property type="project" value="UniProtKB-KW"/>
</dbReference>
<evidence type="ECO:0000256" key="4">
    <source>
        <dbReference type="SAM" id="MobiDB-lite"/>
    </source>
</evidence>
<proteinExistence type="inferred from homology"/>
<feature type="chain" id="PRO_5015192412" evidence="5">
    <location>
        <begin position="22"/>
        <end position="112"/>
    </location>
</feature>
<dbReference type="Proteomes" id="UP000239899">
    <property type="component" value="Unassembled WGS sequence"/>
</dbReference>
<keyword evidence="5" id="KW-0732">Signal</keyword>
<protein>
    <submittedName>
        <fullName evidence="6">30S ribosomal mitochondrial</fullName>
    </submittedName>
</protein>
<organism evidence="6 7">
    <name type="scientific">Chlorella sorokiniana</name>
    <name type="common">Freshwater green alga</name>
    <dbReference type="NCBI Taxonomy" id="3076"/>
    <lineage>
        <taxon>Eukaryota</taxon>
        <taxon>Viridiplantae</taxon>
        <taxon>Chlorophyta</taxon>
        <taxon>core chlorophytes</taxon>
        <taxon>Trebouxiophyceae</taxon>
        <taxon>Chlorellales</taxon>
        <taxon>Chlorellaceae</taxon>
        <taxon>Chlorella clade</taxon>
        <taxon>Chlorella</taxon>
    </lineage>
</organism>
<dbReference type="InterPro" id="IPR030826">
    <property type="entry name" value="Ribosomal_bTHX/bTHXc/bTHXm"/>
</dbReference>
<evidence type="ECO:0000256" key="2">
    <source>
        <dbReference type="ARBA" id="ARBA00022980"/>
    </source>
</evidence>
<keyword evidence="3" id="KW-0687">Ribonucleoprotein</keyword>
<feature type="region of interest" description="Disordered" evidence="4">
    <location>
        <begin position="47"/>
        <end position="95"/>
    </location>
</feature>
<evidence type="ECO:0000256" key="3">
    <source>
        <dbReference type="ARBA" id="ARBA00023274"/>
    </source>
</evidence>
<reference evidence="6 7" key="1">
    <citation type="journal article" date="2018" name="Plant J.">
        <title>Genome sequences of Chlorella sorokiniana UTEX 1602 and Micractinium conductrix SAG 241.80: implications to maltose excretion by a green alga.</title>
        <authorList>
            <person name="Arriola M.B."/>
            <person name="Velmurugan N."/>
            <person name="Zhang Y."/>
            <person name="Plunkett M.H."/>
            <person name="Hondzo H."/>
            <person name="Barney B.M."/>
        </authorList>
    </citation>
    <scope>NUCLEOTIDE SEQUENCE [LARGE SCALE GENOMIC DNA]</scope>
    <source>
        <strain evidence="7">UTEX 1602</strain>
    </source>
</reference>
<sequence length="112" mass="11465">MASRQLGSGLLTSLRSWAAVALGGSGGAASSGGWAARLEEALTKPFLGTRDGKTRRGKVFKGSYGKSRPRKARSDNPYMQPQQPAEIPIPYPPGWQPGLAGGAATGVAGALA</sequence>
<comment type="similarity">
    <text evidence="1">Belongs to the bacterial ribosomal protein bTHX family.</text>
</comment>
<keyword evidence="2" id="KW-0689">Ribosomal protein</keyword>
<evidence type="ECO:0000313" key="7">
    <source>
        <dbReference type="Proteomes" id="UP000239899"/>
    </source>
</evidence>
<gene>
    <name evidence="6" type="ORF">C2E21_8350</name>
</gene>
<dbReference type="NCBIfam" id="TIGR04560">
    <property type="entry name" value="ribo_THX"/>
    <property type="match status" value="1"/>
</dbReference>
<evidence type="ECO:0000256" key="5">
    <source>
        <dbReference type="SAM" id="SignalP"/>
    </source>
</evidence>
<name>A0A2P6TEZ1_CHLSO</name>
<accession>A0A2P6TEZ1</accession>
<feature type="signal peptide" evidence="5">
    <location>
        <begin position="1"/>
        <end position="21"/>
    </location>
</feature>
<comment type="caution">
    <text evidence="6">The sequence shown here is derived from an EMBL/GenBank/DDBJ whole genome shotgun (WGS) entry which is preliminary data.</text>
</comment>
<evidence type="ECO:0000256" key="1">
    <source>
        <dbReference type="ARBA" id="ARBA00010834"/>
    </source>
</evidence>
<dbReference type="EMBL" id="LHPG02000019">
    <property type="protein sequence ID" value="PRW32539.1"/>
    <property type="molecule type" value="Genomic_DNA"/>
</dbReference>
<dbReference type="GO" id="GO:1990904">
    <property type="term" value="C:ribonucleoprotein complex"/>
    <property type="evidence" value="ECO:0007669"/>
    <property type="project" value="UniProtKB-KW"/>
</dbReference>
<dbReference type="AlphaFoldDB" id="A0A2P6TEZ1"/>
<dbReference type="OrthoDB" id="10626203at2759"/>
<keyword evidence="7" id="KW-1185">Reference proteome</keyword>